<feature type="chain" id="PRO_5047145540" evidence="2">
    <location>
        <begin position="31"/>
        <end position="1026"/>
    </location>
</feature>
<dbReference type="InterPro" id="IPR006311">
    <property type="entry name" value="TAT_signal"/>
</dbReference>
<proteinExistence type="predicted"/>
<comment type="caution">
    <text evidence="3">The sequence shown here is derived from an EMBL/GenBank/DDBJ whole genome shotgun (WGS) entry which is preliminary data.</text>
</comment>
<protein>
    <submittedName>
        <fullName evidence="3">FG-GAP repeat domain-containing protein</fullName>
    </submittedName>
</protein>
<feature type="signal peptide" evidence="2">
    <location>
        <begin position="1"/>
        <end position="30"/>
    </location>
</feature>
<dbReference type="Pfam" id="PF13517">
    <property type="entry name" value="FG-GAP_3"/>
    <property type="match status" value="4"/>
</dbReference>
<sequence length="1026" mass="107504">MSPESPRARRVGARLAAAAAAGAIVAAAFAVPASAVEIPGIVGDPYTDVYVPAEIFAGAVPKDAGFIIMYEPAAGHEDDPHEVAVDLVFEGSADVLDFGESEDCEATGGLHVVCSYPTVSDGYWQFVIDVAADAAAEGQVFPYTATVTIDGVEVEQVQSGLELYAAGTTLPHRPFVHGDITLPATAPGTVAEVSPVFQQKTAFLESAAAVVISFRDPESVIGLDLEGAEAVADYDNCVERRNSYDKSVKCVVTDFTESVGSLFTLSDSVGYAFGADTAGPLDMCHCSYSVYTINAATLANEFGDLTWDPDSANLVGLVPAETWDGPTESNRRLLGVINIASTENPYDLQVEDSAFEGIVGDKDTVTTTITNNGPASAPMRVYDINGVGRGSYSVRVELPEGLALAGIDSGASDDWQCLDANQREEAYEDETDTALSRFDLYCYTDRLGAGQSIDFTYTVNLISATSDSGLIEIDADYDSPYADTLDSDPANDLAAVVNRAEPNPDAGVVSRDYNADGFEDLMAAPKSDGALMFYAGKGDGTFAADAEYVGFTGPDVVMAGDLNSDGRADLLARNGIGILETYPGNGSGDMGTPITAGTGWNTMGAFTSAADFNSDGKLDLYAVGKADGKLYFYPGQGNGKFGTRTAVGTGWGVMDTLASVGDLDDDGNPDLLAHSSRTGQYFLYKGDGAGRVGGRVTIAASLDGSGSDRYNQIAAAGDLDGDGKEDLLAVDSRTGELELHSLNGNGTAVHAGTVVATSWGANRLAAVNEERTYDYSGDGKTDVLVRRGSDGKLYFYSGNGTGGFGPIGSWGTDLKNLNLIETAGDFNGDGFSDLIGRVASTGSLYLFPGKGDGTYDYAARKRIGTGWNSMGSIVSGHDFNGDGTIDVVAREKSTGFLWLYSGKGDGTIGSRIKIGSGWNALRHNTASDFTHDGIADLIAIRGSDDCMYFYRGTGEGTFWGGVQMSCNWAGYDSLASVGDFNGDGNADWIARRQSDGALFLYKGDGSGDYSSRTQIASGWTWANAIA</sequence>
<dbReference type="InterPro" id="IPR013517">
    <property type="entry name" value="FG-GAP"/>
</dbReference>
<gene>
    <name evidence="3" type="ORF">ACFO8M_18580</name>
</gene>
<dbReference type="EMBL" id="JBHRWO010000019">
    <property type="protein sequence ID" value="MFC3494497.1"/>
    <property type="molecule type" value="Genomic_DNA"/>
</dbReference>
<dbReference type="PANTHER" id="PTHR44103">
    <property type="entry name" value="PROPROTEIN CONVERTASE P"/>
    <property type="match status" value="1"/>
</dbReference>
<keyword evidence="1 2" id="KW-0732">Signal</keyword>
<dbReference type="PROSITE" id="PS51318">
    <property type="entry name" value="TAT"/>
    <property type="match status" value="1"/>
</dbReference>
<dbReference type="Proteomes" id="UP001595712">
    <property type="component" value="Unassembled WGS sequence"/>
</dbReference>
<keyword evidence="4" id="KW-1185">Reference proteome</keyword>
<accession>A0ABV7Q3N6</accession>
<name>A0ABV7Q3N6_9ACTN</name>
<dbReference type="InterPro" id="IPR028994">
    <property type="entry name" value="Integrin_alpha_N"/>
</dbReference>
<dbReference type="Gene3D" id="2.130.10.130">
    <property type="entry name" value="Integrin alpha, N-terminal"/>
    <property type="match status" value="3"/>
</dbReference>
<evidence type="ECO:0000256" key="1">
    <source>
        <dbReference type="ARBA" id="ARBA00022729"/>
    </source>
</evidence>
<reference evidence="4" key="1">
    <citation type="journal article" date="2019" name="Int. J. Syst. Evol. Microbiol.">
        <title>The Global Catalogue of Microorganisms (GCM) 10K type strain sequencing project: providing services to taxonomists for standard genome sequencing and annotation.</title>
        <authorList>
            <consortium name="The Broad Institute Genomics Platform"/>
            <consortium name="The Broad Institute Genome Sequencing Center for Infectious Disease"/>
            <person name="Wu L."/>
            <person name="Ma J."/>
        </authorList>
    </citation>
    <scope>NUCLEOTIDE SEQUENCE [LARGE SCALE GENOMIC DNA]</scope>
    <source>
        <strain evidence="4">CGMCC 4.7396</strain>
    </source>
</reference>
<dbReference type="PANTHER" id="PTHR44103:SF1">
    <property type="entry name" value="PROPROTEIN CONVERTASE P"/>
    <property type="match status" value="1"/>
</dbReference>
<evidence type="ECO:0000313" key="4">
    <source>
        <dbReference type="Proteomes" id="UP001595712"/>
    </source>
</evidence>
<dbReference type="SUPFAM" id="SSF69318">
    <property type="entry name" value="Integrin alpha N-terminal domain"/>
    <property type="match status" value="2"/>
</dbReference>
<dbReference type="RefSeq" id="WP_387978296.1">
    <property type="nucleotide sequence ID" value="NZ_JBHRWO010000019.1"/>
</dbReference>
<organism evidence="3 4">
    <name type="scientific">Glycomyces rhizosphaerae</name>
    <dbReference type="NCBI Taxonomy" id="2054422"/>
    <lineage>
        <taxon>Bacteria</taxon>
        <taxon>Bacillati</taxon>
        <taxon>Actinomycetota</taxon>
        <taxon>Actinomycetes</taxon>
        <taxon>Glycomycetales</taxon>
        <taxon>Glycomycetaceae</taxon>
        <taxon>Glycomyces</taxon>
    </lineage>
</organism>
<evidence type="ECO:0000313" key="3">
    <source>
        <dbReference type="EMBL" id="MFC3494497.1"/>
    </source>
</evidence>
<evidence type="ECO:0000256" key="2">
    <source>
        <dbReference type="SAM" id="SignalP"/>
    </source>
</evidence>
<dbReference type="Gene3D" id="2.40.128.340">
    <property type="match status" value="1"/>
</dbReference>